<dbReference type="Proteomes" id="UP000626148">
    <property type="component" value="Unassembled WGS sequence"/>
</dbReference>
<comment type="caution">
    <text evidence="2">The sequence shown here is derived from an EMBL/GenBank/DDBJ whole genome shotgun (WGS) entry which is preliminary data.</text>
</comment>
<proteinExistence type="predicted"/>
<dbReference type="RefSeq" id="WP_189608075.1">
    <property type="nucleotide sequence ID" value="NZ_BMXR01000003.1"/>
</dbReference>
<evidence type="ECO:0000313" key="3">
    <source>
        <dbReference type="Proteomes" id="UP000626148"/>
    </source>
</evidence>
<dbReference type="AlphaFoldDB" id="A0A918K6Q8"/>
<keyword evidence="3" id="KW-1185">Reference proteome</keyword>
<reference evidence="2" key="1">
    <citation type="journal article" date="2014" name="Int. J. Syst. Evol. Microbiol.">
        <title>Complete genome sequence of Corynebacterium casei LMG S-19264T (=DSM 44701T), isolated from a smear-ripened cheese.</title>
        <authorList>
            <consortium name="US DOE Joint Genome Institute (JGI-PGF)"/>
            <person name="Walter F."/>
            <person name="Albersmeier A."/>
            <person name="Kalinowski J."/>
            <person name="Ruckert C."/>
        </authorList>
    </citation>
    <scope>NUCLEOTIDE SEQUENCE</scope>
    <source>
        <strain evidence="2">KCTC 22169</strain>
    </source>
</reference>
<organism evidence="2 3">
    <name type="scientific">Saccharospirillum salsuginis</name>
    <dbReference type="NCBI Taxonomy" id="418750"/>
    <lineage>
        <taxon>Bacteria</taxon>
        <taxon>Pseudomonadati</taxon>
        <taxon>Pseudomonadota</taxon>
        <taxon>Gammaproteobacteria</taxon>
        <taxon>Oceanospirillales</taxon>
        <taxon>Saccharospirillaceae</taxon>
        <taxon>Saccharospirillum</taxon>
    </lineage>
</organism>
<name>A0A918K6Q8_9GAMM</name>
<accession>A0A918K6Q8</accession>
<dbReference type="EMBL" id="BMXR01000003">
    <property type="protein sequence ID" value="GGX49951.1"/>
    <property type="molecule type" value="Genomic_DNA"/>
</dbReference>
<gene>
    <name evidence="2" type="ORF">GCM10007392_16700</name>
</gene>
<evidence type="ECO:0000313" key="2">
    <source>
        <dbReference type="EMBL" id="GGX49951.1"/>
    </source>
</evidence>
<protein>
    <submittedName>
        <fullName evidence="2">Uncharacterized protein</fullName>
    </submittedName>
</protein>
<keyword evidence="1" id="KW-0732">Signal</keyword>
<feature type="signal peptide" evidence="1">
    <location>
        <begin position="1"/>
        <end position="19"/>
    </location>
</feature>
<evidence type="ECO:0000256" key="1">
    <source>
        <dbReference type="SAM" id="SignalP"/>
    </source>
</evidence>
<feature type="chain" id="PRO_5037686901" evidence="1">
    <location>
        <begin position="20"/>
        <end position="444"/>
    </location>
</feature>
<sequence>MKKAVLATCIASISTLSSANVFLPSIGIDGWDSDSQYFRSMAFNQGYLTASDAQNHTVNPAFALALQDTAEARMYYSTGFSGGAFTQVFGQNVGIYFGRRTFDDYLYYYDSNGSGLVDTSVDSSVVGDIDGDGNDDTISNLFDAYWASAIGTGDLGVRLNVRALSSSMESDMQDDTTSVTTEGGLYEFNTTVGFISNSLPLEGSVTLGLPFGSLEDVNEDTDADTKTVEETSIDKGLRWGALAKYTLSEDNQARTVLSGFIGSANANYDIVNETTTGGSTTTNSDVSFIQERFTFGLVASHERMINNRTRLIASAGLNRTSSTQGVENKAADPSQPDYDEYGNWWLPVSIGTEFRKSEKTTLIGSVASNLFDRDTNANYDNDGGDAAKEDESSMQWTMPNSNVQFGFAYQMTPRLSTNLVINKALFVSGLDEGLTTVAEFRYEF</sequence>
<reference evidence="2" key="2">
    <citation type="submission" date="2020-09" db="EMBL/GenBank/DDBJ databases">
        <authorList>
            <person name="Sun Q."/>
            <person name="Kim S."/>
        </authorList>
    </citation>
    <scope>NUCLEOTIDE SEQUENCE</scope>
    <source>
        <strain evidence="2">KCTC 22169</strain>
    </source>
</reference>